<name>A0ABP4FW11_9PSEU</name>
<keyword evidence="2" id="KW-0812">Transmembrane</keyword>
<evidence type="ECO:0000313" key="4">
    <source>
        <dbReference type="Proteomes" id="UP001500467"/>
    </source>
</evidence>
<sequence>MRLVRFSTRPAQISPDIRAALTSLGRSGDRVGGVGLVGVQPPEADTPVDAVIVTAHGVVVVVGVDLPDPAIRLEAPLRGAWKADDWPLTRGDAESGSDAGNPSSEALAVSEQVAERVRAAAGSPGTAIGTVIAVGPFVEHVEQPADELAGPVRIVYPSSTSLLASIVSLSSASRPLTVEQARAVVAALSPDTELDDDALAGEGFATAPSAVPVPADSPATRDSPADATDPLTDDADTEALDGTPHSGSPGPTTPTSNRAAAGADTPDASTGGSAPPSGAAPLPTAPNTAAPTSAVPASAAPTSAVPKTATPRPAGEAARTEPPGGATAGTATTPATMSPARPAAFVQSPAPPAGPQQTTGADAAVTPGVQTGALTAGSAPAAPPPAAHPSPGMPAKPSAATQPMATRPGTAPSGTPSSPVPSSPVPSGAHHPPRAAPPTSVPAGGAPLRRGTPRQAWWRRSSVRTWRWITAGAVFVVALVVIITFTVLGGDSEEAGPVRMEAGGLEFTQRAAQLTEECADHAVGDLSVALADGGCTELRRGSFGTTVRGTDVAVSVAALTFTDEQAAQRFLEVADTPGTGTIRDLATTSGRWAPPAPDWSGAAYVSDLEGSTVRLVLASPRDRASQDSPEVADAAEAALGLVKLND</sequence>
<accession>A0ABP4FW11</accession>
<keyword evidence="2" id="KW-1133">Transmembrane helix</keyword>
<feature type="compositionally biased region" description="Low complexity" evidence="1">
    <location>
        <begin position="268"/>
        <end position="311"/>
    </location>
</feature>
<organism evidence="3 4">
    <name type="scientific">Prauserella alba</name>
    <dbReference type="NCBI Taxonomy" id="176898"/>
    <lineage>
        <taxon>Bacteria</taxon>
        <taxon>Bacillati</taxon>
        <taxon>Actinomycetota</taxon>
        <taxon>Actinomycetes</taxon>
        <taxon>Pseudonocardiales</taxon>
        <taxon>Pseudonocardiaceae</taxon>
        <taxon>Prauserella</taxon>
    </lineage>
</organism>
<proteinExistence type="predicted"/>
<feature type="transmembrane region" description="Helical" evidence="2">
    <location>
        <begin position="468"/>
        <end position="490"/>
    </location>
</feature>
<gene>
    <name evidence="3" type="ORF">GCM10009675_21320</name>
</gene>
<feature type="compositionally biased region" description="Low complexity" evidence="1">
    <location>
        <begin position="408"/>
        <end position="417"/>
    </location>
</feature>
<reference evidence="4" key="1">
    <citation type="journal article" date="2019" name="Int. J. Syst. Evol. Microbiol.">
        <title>The Global Catalogue of Microorganisms (GCM) 10K type strain sequencing project: providing services to taxonomists for standard genome sequencing and annotation.</title>
        <authorList>
            <consortium name="The Broad Institute Genomics Platform"/>
            <consortium name="The Broad Institute Genome Sequencing Center for Infectious Disease"/>
            <person name="Wu L."/>
            <person name="Ma J."/>
        </authorList>
    </citation>
    <scope>NUCLEOTIDE SEQUENCE [LARGE SCALE GENOMIC DNA]</scope>
    <source>
        <strain evidence="4">JCM 13022</strain>
    </source>
</reference>
<feature type="compositionally biased region" description="Pro residues" evidence="1">
    <location>
        <begin position="381"/>
        <end position="394"/>
    </location>
</feature>
<feature type="region of interest" description="Disordered" evidence="1">
    <location>
        <begin position="85"/>
        <end position="108"/>
    </location>
</feature>
<dbReference type="EMBL" id="BAAALM010000007">
    <property type="protein sequence ID" value="GAA1203452.1"/>
    <property type="molecule type" value="Genomic_DNA"/>
</dbReference>
<dbReference type="RefSeq" id="WP_253853084.1">
    <property type="nucleotide sequence ID" value="NZ_BAAALM010000007.1"/>
</dbReference>
<feature type="compositionally biased region" description="Low complexity" evidence="1">
    <location>
        <begin position="206"/>
        <end position="230"/>
    </location>
</feature>
<feature type="region of interest" description="Disordered" evidence="1">
    <location>
        <begin position="206"/>
        <end position="456"/>
    </location>
</feature>
<keyword evidence="4" id="KW-1185">Reference proteome</keyword>
<feature type="compositionally biased region" description="Low complexity" evidence="1">
    <location>
        <begin position="320"/>
        <end position="344"/>
    </location>
</feature>
<evidence type="ECO:0000256" key="1">
    <source>
        <dbReference type="SAM" id="MobiDB-lite"/>
    </source>
</evidence>
<evidence type="ECO:0000256" key="2">
    <source>
        <dbReference type="SAM" id="Phobius"/>
    </source>
</evidence>
<keyword evidence="2" id="KW-0472">Membrane</keyword>
<comment type="caution">
    <text evidence="3">The sequence shown here is derived from an EMBL/GenBank/DDBJ whole genome shotgun (WGS) entry which is preliminary data.</text>
</comment>
<dbReference type="Proteomes" id="UP001500467">
    <property type="component" value="Unassembled WGS sequence"/>
</dbReference>
<feature type="compositionally biased region" description="Low complexity" evidence="1">
    <location>
        <begin position="240"/>
        <end position="256"/>
    </location>
</feature>
<protein>
    <submittedName>
        <fullName evidence="3">Uncharacterized protein</fullName>
    </submittedName>
</protein>
<evidence type="ECO:0000313" key="3">
    <source>
        <dbReference type="EMBL" id="GAA1203452.1"/>
    </source>
</evidence>